<evidence type="ECO:0000259" key="1">
    <source>
        <dbReference type="Pfam" id="PF00149"/>
    </source>
</evidence>
<dbReference type="SUPFAM" id="SSF56300">
    <property type="entry name" value="Metallo-dependent phosphatases"/>
    <property type="match status" value="1"/>
</dbReference>
<accession>A0ABU1IUV8</accession>
<dbReference type="Pfam" id="PF00149">
    <property type="entry name" value="Metallophos"/>
    <property type="match status" value="1"/>
</dbReference>
<protein>
    <recommendedName>
        <fullName evidence="1">Calcineurin-like phosphoesterase domain-containing protein</fullName>
    </recommendedName>
</protein>
<sequence>MTRSFYQPIASNLITSEPQWIPNEHERIASFQVITDTHLTADPKHLYNQHLELAFNDISKLAQDSLGIMHAGDVTDHGLPAEYAELQRIRSLYGEHLPAMYSTSGNHDVGDLGWKEEMEELEGLVSLQGQALPELWGQYRQEAAGLYQMPSVTEVAEPVHQLWLHRLGSFNEATATEGAYYQKRLGGYVFIFLGTERPLAKDCHLSAMQLEWLQQRLQAAVTASPGKPIFVFLHQPLMNTVAGSLEQQGWYGVEQDHELKQLLLEYPQVMLFSGHTHWQLSSPHTMHQSAAGPVMFNAASVAYLWTDEDEYLEGSQGYYVDIYPAHIVVRGRDFAAGRWLEEAVWTFAYGDTK</sequence>
<gene>
    <name evidence="2" type="ORF">JOC58_000891</name>
</gene>
<evidence type="ECO:0000313" key="2">
    <source>
        <dbReference type="EMBL" id="MDR6243006.1"/>
    </source>
</evidence>
<dbReference type="InterPro" id="IPR004843">
    <property type="entry name" value="Calcineurin-like_PHP"/>
</dbReference>
<evidence type="ECO:0000313" key="3">
    <source>
        <dbReference type="Proteomes" id="UP001185028"/>
    </source>
</evidence>
<name>A0ABU1IUV8_9BACL</name>
<dbReference type="PANTHER" id="PTHR43143">
    <property type="entry name" value="METALLOPHOSPHOESTERASE, CALCINEURIN SUPERFAMILY"/>
    <property type="match status" value="1"/>
</dbReference>
<dbReference type="InterPro" id="IPR029052">
    <property type="entry name" value="Metallo-depent_PP-like"/>
</dbReference>
<organism evidence="2 3">
    <name type="scientific">Paenibacillus hunanensis</name>
    <dbReference type="NCBI Taxonomy" id="539262"/>
    <lineage>
        <taxon>Bacteria</taxon>
        <taxon>Bacillati</taxon>
        <taxon>Bacillota</taxon>
        <taxon>Bacilli</taxon>
        <taxon>Bacillales</taxon>
        <taxon>Paenibacillaceae</taxon>
        <taxon>Paenibacillus</taxon>
    </lineage>
</organism>
<proteinExistence type="predicted"/>
<dbReference type="RefSeq" id="WP_188775523.1">
    <property type="nucleotide sequence ID" value="NZ_BMMB01000004.1"/>
</dbReference>
<dbReference type="PANTHER" id="PTHR43143:SF1">
    <property type="entry name" value="SERINE_THREONINE-PROTEIN PHOSPHATASE CPPED1"/>
    <property type="match status" value="1"/>
</dbReference>
<dbReference type="Gene3D" id="3.60.21.10">
    <property type="match status" value="2"/>
</dbReference>
<dbReference type="EMBL" id="JAVDQH010000003">
    <property type="protein sequence ID" value="MDR6243006.1"/>
    <property type="molecule type" value="Genomic_DNA"/>
</dbReference>
<dbReference type="Proteomes" id="UP001185028">
    <property type="component" value="Unassembled WGS sequence"/>
</dbReference>
<feature type="domain" description="Calcineurin-like phosphoesterase" evidence="1">
    <location>
        <begin position="33"/>
        <end position="278"/>
    </location>
</feature>
<reference evidence="2 3" key="1">
    <citation type="submission" date="2023-07" db="EMBL/GenBank/DDBJ databases">
        <title>Genomic Encyclopedia of Type Strains, Phase IV (KMG-IV): sequencing the most valuable type-strain genomes for metagenomic binning, comparative biology and taxonomic classification.</title>
        <authorList>
            <person name="Goeker M."/>
        </authorList>
    </citation>
    <scope>NUCLEOTIDE SEQUENCE [LARGE SCALE GENOMIC DNA]</scope>
    <source>
        <strain evidence="2 3">DSM 22170</strain>
    </source>
</reference>
<comment type="caution">
    <text evidence="2">The sequence shown here is derived from an EMBL/GenBank/DDBJ whole genome shotgun (WGS) entry which is preliminary data.</text>
</comment>
<dbReference type="InterPro" id="IPR051918">
    <property type="entry name" value="STPP_CPPED1"/>
</dbReference>
<keyword evidence="3" id="KW-1185">Reference proteome</keyword>